<sequence length="82" mass="9772">MDACKLGLDAVLLQQAEDGRFYPIHYMSKNISVQEKKLCSYELEVLEVIEAVKKLRNYIYWEGNSEFKRIVQHLRKHSTRRN</sequence>
<proteinExistence type="predicted"/>
<feature type="domain" description="Reverse transcriptase/retrotransposon-derived protein RNase H-like" evidence="1">
    <location>
        <begin position="1"/>
        <end position="60"/>
    </location>
</feature>
<dbReference type="SUPFAM" id="SSF56672">
    <property type="entry name" value="DNA/RNA polymerases"/>
    <property type="match status" value="1"/>
</dbReference>
<dbReference type="EMBL" id="BMAV01013177">
    <property type="protein sequence ID" value="GFY60491.1"/>
    <property type="molecule type" value="Genomic_DNA"/>
</dbReference>
<evidence type="ECO:0000259" key="1">
    <source>
        <dbReference type="Pfam" id="PF17919"/>
    </source>
</evidence>
<dbReference type="InterPro" id="IPR043502">
    <property type="entry name" value="DNA/RNA_pol_sf"/>
</dbReference>
<dbReference type="Proteomes" id="UP000886998">
    <property type="component" value="Unassembled WGS sequence"/>
</dbReference>
<accession>A0A8X6Y014</accession>
<dbReference type="AlphaFoldDB" id="A0A8X6Y014"/>
<dbReference type="GO" id="GO:0071897">
    <property type="term" value="P:DNA biosynthetic process"/>
    <property type="evidence" value="ECO:0007669"/>
    <property type="project" value="UniProtKB-ARBA"/>
</dbReference>
<protein>
    <recommendedName>
        <fullName evidence="1">Reverse transcriptase/retrotransposon-derived protein RNase H-like domain-containing protein</fullName>
    </recommendedName>
</protein>
<keyword evidence="3" id="KW-1185">Reference proteome</keyword>
<dbReference type="Pfam" id="PF17919">
    <property type="entry name" value="RT_RNaseH_2"/>
    <property type="match status" value="1"/>
</dbReference>
<name>A0A8X6Y014_9ARAC</name>
<organism evidence="2 3">
    <name type="scientific">Trichonephila inaurata madagascariensis</name>
    <dbReference type="NCBI Taxonomy" id="2747483"/>
    <lineage>
        <taxon>Eukaryota</taxon>
        <taxon>Metazoa</taxon>
        <taxon>Ecdysozoa</taxon>
        <taxon>Arthropoda</taxon>
        <taxon>Chelicerata</taxon>
        <taxon>Arachnida</taxon>
        <taxon>Araneae</taxon>
        <taxon>Araneomorphae</taxon>
        <taxon>Entelegynae</taxon>
        <taxon>Araneoidea</taxon>
        <taxon>Nephilidae</taxon>
        <taxon>Trichonephila</taxon>
        <taxon>Trichonephila inaurata</taxon>
    </lineage>
</organism>
<comment type="caution">
    <text evidence="2">The sequence shown here is derived from an EMBL/GenBank/DDBJ whole genome shotgun (WGS) entry which is preliminary data.</text>
</comment>
<reference evidence="2" key="1">
    <citation type="submission" date="2020-08" db="EMBL/GenBank/DDBJ databases">
        <title>Multicomponent nature underlies the extraordinary mechanical properties of spider dragline silk.</title>
        <authorList>
            <person name="Kono N."/>
            <person name="Nakamura H."/>
            <person name="Mori M."/>
            <person name="Yoshida Y."/>
            <person name="Ohtoshi R."/>
            <person name="Malay A.D."/>
            <person name="Moran D.A.P."/>
            <person name="Tomita M."/>
            <person name="Numata K."/>
            <person name="Arakawa K."/>
        </authorList>
    </citation>
    <scope>NUCLEOTIDE SEQUENCE</scope>
</reference>
<evidence type="ECO:0000313" key="2">
    <source>
        <dbReference type="EMBL" id="GFY60491.1"/>
    </source>
</evidence>
<evidence type="ECO:0000313" key="3">
    <source>
        <dbReference type="Proteomes" id="UP000886998"/>
    </source>
</evidence>
<gene>
    <name evidence="2" type="ORF">TNIN_358831</name>
</gene>
<dbReference type="InterPro" id="IPR041577">
    <property type="entry name" value="RT_RNaseH_2"/>
</dbReference>
<dbReference type="OrthoDB" id="3863715at2759"/>